<dbReference type="RefSeq" id="WP_156530835.1">
    <property type="nucleotide sequence ID" value="NZ_CACRUE010000026.1"/>
</dbReference>
<proteinExistence type="predicted"/>
<feature type="domain" description="Methyltransferase" evidence="1">
    <location>
        <begin position="99"/>
        <end position="188"/>
    </location>
</feature>
<evidence type="ECO:0000259" key="1">
    <source>
        <dbReference type="Pfam" id="PF13847"/>
    </source>
</evidence>
<sequence>MEQLNNNVIGEFFGKLGILAENDRDEFFKKIDEKHKVNLTQDLDLAVALRKDKGNGKIYTVKNKDLETTMDFAGYYYDLYRQFFTWFIDFKNSYDKNLDGKKILDLGCDNGITTCFVANLYPNSEIIGVDKCKKGIKCAEEIAKKLGVENVKFEVVDAKKVDKFFKEEKFDLVLSNRSMLEITNLPKLKSFWSIDEVENSIVVANSVLKFFKSVEKVMTNDAKLITFERLDGLEEILNFIKSMHASGLYADIDYMCKIQFNELNDVEQMPLIVFDKTGRDEIGFYDAIEIYNKLPILNKQKDIEDEFAIELQFKALGEKELVYGTQIDYKTGVGSERREVWKVGDKYVTYKYSNVGRRELVTEGIKKDKAVNEIRAMSNFIGRIGHKVTEYHSIEEREKLVK</sequence>
<keyword evidence="2" id="KW-0808">Transferase</keyword>
<reference evidence="2" key="1">
    <citation type="submission" date="2019-11" db="EMBL/GenBank/DDBJ databases">
        <authorList>
            <person name="Feng L."/>
        </authorList>
    </citation>
    <scope>NUCLEOTIDE SEQUENCE</scope>
    <source>
        <strain evidence="2">IbartlettiiLFYP30</strain>
    </source>
</reference>
<dbReference type="Gene3D" id="3.40.50.150">
    <property type="entry name" value="Vaccinia Virus protein VP39"/>
    <property type="match status" value="1"/>
</dbReference>
<dbReference type="GO" id="GO:0032259">
    <property type="term" value="P:methylation"/>
    <property type="evidence" value="ECO:0007669"/>
    <property type="project" value="UniProtKB-KW"/>
</dbReference>
<name>A0A6N3C3T3_9FIRM</name>
<dbReference type="Pfam" id="PF13847">
    <property type="entry name" value="Methyltransf_31"/>
    <property type="match status" value="1"/>
</dbReference>
<protein>
    <submittedName>
        <fullName evidence="2">Bifunctional 3-demethylubiquinone-9 3-methyltransferase/ 2-octaprenyl-6-hydroxy phenol methylase</fullName>
    </submittedName>
</protein>
<accession>A0A6N3C3T3</accession>
<keyword evidence="2" id="KW-0830">Ubiquinone</keyword>
<dbReference type="SUPFAM" id="SSF53335">
    <property type="entry name" value="S-adenosyl-L-methionine-dependent methyltransferases"/>
    <property type="match status" value="1"/>
</dbReference>
<evidence type="ECO:0000313" key="2">
    <source>
        <dbReference type="EMBL" id="VYU07633.1"/>
    </source>
</evidence>
<keyword evidence="2" id="KW-0489">Methyltransferase</keyword>
<organism evidence="2">
    <name type="scientific">Intestinibacter bartlettii</name>
    <dbReference type="NCBI Taxonomy" id="261299"/>
    <lineage>
        <taxon>Bacteria</taxon>
        <taxon>Bacillati</taxon>
        <taxon>Bacillota</taxon>
        <taxon>Clostridia</taxon>
        <taxon>Peptostreptococcales</taxon>
        <taxon>Peptostreptococcaceae</taxon>
        <taxon>Intestinibacter</taxon>
    </lineage>
</organism>
<gene>
    <name evidence="2" type="ORF">IBLFYP30_01674</name>
</gene>
<dbReference type="EMBL" id="CACRUE010000026">
    <property type="protein sequence ID" value="VYU07633.1"/>
    <property type="molecule type" value="Genomic_DNA"/>
</dbReference>
<dbReference type="CDD" id="cd02440">
    <property type="entry name" value="AdoMet_MTases"/>
    <property type="match status" value="1"/>
</dbReference>
<dbReference type="PANTHER" id="PTHR45128">
    <property type="entry name" value="METHYLTRANSFERASE TYPE 11"/>
    <property type="match status" value="1"/>
</dbReference>
<dbReference type="GO" id="GO:0008168">
    <property type="term" value="F:methyltransferase activity"/>
    <property type="evidence" value="ECO:0007669"/>
    <property type="project" value="UniProtKB-KW"/>
</dbReference>
<dbReference type="AlphaFoldDB" id="A0A6N3C3T3"/>
<dbReference type="InterPro" id="IPR025714">
    <property type="entry name" value="Methyltranfer_dom"/>
</dbReference>
<dbReference type="PANTHER" id="PTHR45128:SF1">
    <property type="entry name" value="S-ADENOSYLMETHIONINE-DEPENDENT METHYLTRANSFERASE RV2258C"/>
    <property type="match status" value="1"/>
</dbReference>
<dbReference type="InterPro" id="IPR053173">
    <property type="entry name" value="SAM-binding_MTase"/>
</dbReference>
<dbReference type="InterPro" id="IPR029063">
    <property type="entry name" value="SAM-dependent_MTases_sf"/>
</dbReference>